<feature type="domain" description="Carrier" evidence="6">
    <location>
        <begin position="1668"/>
        <end position="1745"/>
    </location>
</feature>
<sequence length="6194" mass="684083">MVQHSETTDNRGLLHTIFESQVSSSPNRNAIQTYTLGSCQTITYHELNSEANMIARQIRSTKLPQVIRFAICMDKGPNLVAIILAVLKLGCAWSPIDPKAPVKRKIAILQELGSCHLLVAPEYAADFQHCPSSTSIFVWDDLISRAASVQDGDNLQGVDCNPDSPCHILWTSGSTGVPKGVVISHQSVANNASTLAQLFRLGENTRTLQFAHFTFDVFALDIFMSLSVGACLIMGEISEMITDISSFMISTQTSYAQLTPSVIQLLDPETMDLNGSLRILASSGEAMTESIISVWAGRLQLFNCYGPTETDVVTAHRMTAETSPHCIGKELAGCKVSIRDDQGIELPQDTIGEICVSGIQIMTQYLNASNTVHWHLGRPEGRVYRTGDLGKVVCSGDIFCFGRRDHQVKVRGNRVNLVEIEETIRYVSDVKSISVLLPTAGLLQGQLCCFLQASLNECTLHHEAGSSLQPNTSEEAIRVTETALEELERSLPTAAVPTSWWLLQAMPLTSSGKVDRQTLLKWLESSTQSELQLRTHPAVFTPSPSPSPSLSDSNTDTSVLGLGGPEQTIRSIWAELLDMDDIKIPAERPFFAMGAHSLLAVRLVAAIRAHGVAFTMQTLRDADTIRKQAILLAHSENRVKPASRCKAEIPYTLIGAEIDRRQLMEAASKVCSVPMGSIDNIYPCTPMQGGLMAASLQHPGLYVCDMILGTRDQLDRPAFDVAWSQLVALEPILRTRIAMFPDFGMLQVVLSPEHCVDLAANRPCDMGSGSRLWHYVCKESTIHLRMHHSILDGAQVSLMLGKLGNLYSKCIHNNELRLSQLVLDSMRGTPYTHFVHSIFQDVPSGVTREFWLDHLRKQCATDYPTVISSVPKHSTGGTLSCTIQWDYRKLAAESEVPPGALLGALWSLVYSGFADAPSVVYGMVHSGRDAPVDGIEEIVAPTIAITPMVAAVDPNFKFVDLATAHQKAVSDMTPHRHFGLQHIQALGSNYKAACDFRALLVIQSEIDSSLPDGPLILESVSEPRYDYPLVVSITMRENQTVVIEITYEEVVISTEVARCILDRLEDVSKQLEDFGVHQTVEFLQNPSQTQLERIIASTSATAAMEMHVQDIFYASAHKAPQNPAIFDQELGVSLTYSEVERLSKLLAQDIVQSGVEPGSVIPICIGNSAYAVLGILAIHQVGCAYVPIDPEHPMKRQDFIIGQVNAKILLCTSHACARYAHLAGQIINVDEVVSVSSEQALVSADRAVDECNIVGPGAVGSNMSEDGKFQVRSSGSPMGKPTDTAFVLFTSGSTGLPKGVELTHQNIATAVHSLIDSFHLKEGVRIIQLTTLTFDLSLLEIFGSWARCGCICIPSKDSRVNRISEALREMQVDTVVATTTIASLLRVKDASQLQTMVIAGERLSREIVDRWAARLRLYQCYGPTEGGISVTSTRVMPNCPELQNLGPSLNARIWILNSDRKPIPSGYPGEIAISGPTIARGYFGDPVRTENSFVTIMPSGGRETEQMVYLTGDIGRRTGDGNVIFLGRKDHQVKINGIRIEIGEIDDNILDAAFDIRSAAVIHVSNKLVAFLDDGKGAAVNESTIFHELTPDREATVAAIQVHLKARLPIYMLPSRFIFIKHWPKTSNGKTDRNVLIAAYGTEHSKTPSYAKSNTGSQETGSHDISGHRELSGSSWFKHTLQGVLGLPRDFDIDPFASFFEIGGDSFAAMKFVAAARADNIDISVHDIFRNPTLSAIRDRMFHNAPESTERLAQTSTDFQKFLLKDFVDPQEIESLTGLTMNLVDDIYPCTPFQEGVAALALPSTGLYVTRHVFALTPCDEIRFKAALSLVIERTAILRTTIVALKALGVLQLVMAPEGPLSPPVRLHAALADLVSSAVQLEDQYLFNFDLVVHNGLVNTFAVTMSHAAYDGWSQEILLDDISKAYCEGYLLPPLANFASFISYQHQNLKDPRTKQFWASYLSEAQSTSWPHEPRCGTVSVCADQRRSSTAKISWPNQRRLRPAILRGAWALLLAKYENTRDPCFGTIFSGRANDFPHIESVRGPTMSAVVMHIPLSQQETVANFVQRQHENFTTMLPHSAYGLQNIKKVSEDAANACEFRTMLVVQPTDISEPNSRREIAFDLIEETMSGGYAVTVECVPTHGGIKISISYDSAWVCDEEVDRLAEQYLHLVEQISIRVHDDSTINDIDVVSPQDLEQIQRWNASELKPQKKNLYGLFEAAVRQFPDSPAIEGSGGQVISYQDLEQHVCALAEVLENSGVRSQDKVLIRMAKSPHQIAAVLAILRVGATFVPIDMEWPHGRIQRIAEDTAAAFAVVDIDEPLFEPPSSVLEINVHALSKETSVPARFNERAQNVEPEHLAYIVYTSGSTGEPKGILISHIAVCTAIVAHQLHLHLNSDSRVYQFASLTFDMSITDIFGTLSVGGCICVPTEHERLFELEKTIHERRANWISLTPSVASLLSPNNVPTLKTLALGGELVTQGLLDTWVDKIHLINKYGPTETTITTTVCHLPGDPYCIGNGIGTTSTWIVDPYNHTRLAPIGAVGELLCVGPAVASGYLKNAEGTAKAFITPPPWVDLQSKAWKAYRTGDLLRGKRVELAEIDNAIRRTGCIDQVVTDVFKRNEIPLLVSFITAAFSDMPHIPAKTTTIVRDSPNQSETIQRIRHALQQDLPIYMQPWAIIVVNNIPRSSSGKVDRRMLQRIAKTWSLEDEEAKPVAPKAPSAGAMSRTELTVQEFWSDILGIDRQRIRSDDIFTRLGGDSLSLMRLAFSLRAKGFLVDVTKIHLGLTLKQMAQLLTGIGQEHKASETLTVEPFSLLGNVSVASLCENIRRRLHVPLEAIHDIYPMSPMQMALIASSAKSPGSYTNKITFTLPQSVDLDRLEGAVRRTVGHQEILRTAFFENVEGLTVQVVLNTTPKMERPASTKFIDEKDYDQDFHLPAVFYLEKTNISVLLHVIIHHAAMDASSLRLLVHDLHCAWSSQPLLERSAYRTFIKRLEMIDSKENSREAWEAFTNRPPPSQAPILESLESTEQPGRRIVQVQMPSPKNSDWSSSEILTAALAIVLRQTSGASSICFGLVLSGRLDNFVGLENVAGPTFTTIPMICDTERMAPKQDLLRSIREDINKIRNHQQFGLHNIAKLNDCARQAASFTTLMVIQPGGDANNNGIFNDYTCETMRPIAQYPLQVECKLSRGGAEIITAYDGKVIGATEAEWFNDHLKQIIENDLCGSEELAKPLQDSMALTNADQIQIDSWNSTVINADTRFLHTCFSEAAAKYPTSRAVVFEDKICTYNELDQLSSNLAQELLINDYGPTETTIDSSTNTNITENTKPTNVGKPISAHLWIVRQSDPSQLCPLGVAGELLISGPTLANGYLNDPERTSQAFIDSAELPWVQRVTLSPVRLYKTGDLARYSRNGDIHILGRIDSQIKLKGLRIEVQEIEQALEGFEPSLRAGVILTKSPSGEDSLFAAVSKEKWRRSSEPSTLELTRELSAWIDALAKHVARLLPRYMRPSVIVPLTHLPTMTSGKLDRRKLRQTAESLVNEWSVMQQCHVSSETRKTIVISQAEYDLRDEWARVLNVDANGIHSDYNFFSMGGDSLSAMKLSSSYKNNSRLPVQSIFQHPALGDMAKAIETVSMAEVTAHHAAIGPNCQPQMSFSTALFDNVAETCSVRVQDIETIFPCSPLQEGLFTASLLSSGSYCARVAYDLAPDVDIARFCASWEAVYHANSILRTRIVRNCRKTTELLQVPIRQQLWWKKVDIEEEVDERLYMTLGGELTRWILLNGGGRARKFVLFIHHALYDDITLKSIFSDFAQLYTKGFLEEGPRVFGMQQYIGFLESLDKSSMIEVWKNLLKGTSAVHFPTNRQPSYKPQTNRATQILAAKSSGGDSWRPNQTPILRAAWLLTISRHQYPVSDGETVCFGTVLSSRMSTTPGLEKVLGPMIQTLPVVETVNRTDLLSEFLERIRAKYVQAMDSGHLGLKKIRSIGPEQASACDFNNLFVIQSGGHEEEYIQNEQIEGFTRIKQELQHPYGLVLECTPTPTGVTFSASYDSGILDEIAVSRLLDHFGTAFERLTELHEISTAKVSDVLSRLSSDAELSLVCSWNEQPAPSDGLLHELFLVAAQKWPKREAVFAHDRSLTYEQLDQESSALASELMSSGVRVGSTIPICFEKSSYMLVAILAILRAGGAYVPISPDHPPERQGYIIEKCSTELVLASREQASVLSKALHTSKTIICVDQQFSGRQLADQTSQPPRGYTHPSSKSLAYVLYTSGSTGTPKGVVVSHGAVTRSMVKHAEHFGHTSREGLRSLQYCNYTFDVSIMDIFPTLSFGGCVCIPSEADRLGNISSFIQESRANLAMLTPTVANMLVPEEVPGLCTLVVGGEPMTESVRNKWTNPANIPERVLHNVYGPTEASVNVATSRMTTESNPANIGSAILGSQLWIAESDDTDRLAPLGCVGELIITGPCLADQYLHAAEQTAKAFIKAPSWLPVRFVSTAYRTGDLARFATNGEIEMVGRIDAQVKLHGIRIELGEIEEVAGRVEHVKRAVVIVTNKRGRDELSLFYDTAHDQHFIIRRAIREQLRCSLPPAFIPSLYISSSIPMTRTGKIDRKALAQQMAGYRPEELASFAVDASDVARRLPETTKQKELRTLWIRALHLQEDDVWLQTNFFSIGGDSVGVIVLVSMMQRAGYPVTYKDIFARPILEDMALLMHKTDEECVALEDPVPFEVLAAEPASRESLQSHLADILNLPVYRICDAYPCSAMQNSFIAASSRNPEAYWCTIDMELAPHTCAKRLISSWEAVVMHNSILRTVIANTKDFGNIQIVVDADPWKIFGDCHEEAVLLQKPLFRYSLDTSCTGKKVFQLRMHHVIYDMWVQDALFDQLSQMYNGRHLEGHPSFSRFIRFEQEENGSAEFWKNAIRGASIVKFPNYRTVQNPGEVLMTLTAERVMKLPQTRISSFSIATIIHCAYALLLSRYGYTSDVCYPSVQSGRSIPLQAASDIVGPLMTTSFFRADCSNDREVYKMLEDASQFLLDAASHQHAAHTLVPRIFNQSIAEMGSMLVVQPRTRLSEPSIDLFSGTGTKMAQSGLLLVAATIESEDTVNLKIQYAPEAMEQANAQLFMNHLQRAIEQLAETRMDDKKRLGDISLITKHDEDIAMRGCGTAMPITDTVVNAMYRIAEQNPNAVAINAHDGTLTYGELLGQTTRLAAVLRSRIRRRAGSEIRIAACSERNAMAVAIQAAIFTIRGAAFIALDPTSPIERNLQILEDSDAEIVLFSPFTIHLAGEIAGGREILEVSKETLDKQHTDTGSETTEASPHAGDVAYITYTSGSTGRPKGCIMDHGPLAITILKLTEWKDINSKVNTLWGSTWSFDVHLSQIWEPLTTGGLICVPSEDEMHKGVEATLVKYDVHHAFFTPTQAKMIDFSKTPSLRSIAMGGESISFNLLPLFEAGLRVFNEYGPSEASGCVTGHELMPDDQEKNKIGRALFGNCWAFEPGSLSRLAPIGTIGELVVGGTLARGYLNRPDMTHETFFESPAWIRGSTNFFDLGDSIAAIGLVAAAARLGHHMSVVALYKNPELSDMALLIQEENSTSYLLILQDPPAFSLVNPDALGQITEDLSQNIPSHSTIEDVFPLTPLQEVAIVANQRWHHAYFAWFVVDIMGVLDRSKLRGACNQVVDIHPLLRTVFFQSGAGFYQAPLRNVVLDYQEVPWNGDKLSVPHLIDETCLDEARPYCSPTRFRVLQHTPTHSLLAIGLSHAQYDGICLPNVFNNLIAVYNGNKLTRQPSFSRLVQLLNLRTHIADAQAFWSKRLSGTSMTNLARCPNTNRRLLDSVVTSHICLPEVSTTERRVHAALCLAWAITLEAATGVSDVVFGTLTSGRNAPIQDISSLTGPCITTIPVRVDLDAQRMKSRTLFQALEQVHRDHVETFPHEHLGLRRIVKDCTDWPSTTRFSSMVQHQNIEIWNPSSNPAPPSKLSADDALQWKHGGSIAYKGACDEVDLWVTSVPTGDNRTDLTMLFNEETLPRDVAEKLISVLTSNLEVVLQERHETVTTLSIDSNRRLRGVRLPMSAHPESEGGFHSGVTPVIQEPRQETYHLLQTIWCRVLGLASETQFVPSDSFYTQGGDSIGAAMVAGLAQAQGIALSLQDANECVTFGEQVQRIEDGSYSKPKTNSLEWDKTDRIAKSFLR</sequence>
<evidence type="ECO:0000256" key="5">
    <source>
        <dbReference type="SAM" id="MobiDB-lite"/>
    </source>
</evidence>
<dbReference type="Pfam" id="PF00501">
    <property type="entry name" value="AMP-binding"/>
    <property type="match status" value="6"/>
</dbReference>
<dbReference type="Proteomes" id="UP000676310">
    <property type="component" value="Unassembled WGS sequence"/>
</dbReference>
<dbReference type="InterPro" id="IPR036736">
    <property type="entry name" value="ACP-like_sf"/>
</dbReference>
<feature type="domain" description="Carrier" evidence="6">
    <location>
        <begin position="563"/>
        <end position="636"/>
    </location>
</feature>
<reference evidence="7" key="1">
    <citation type="submission" date="2021-05" db="EMBL/GenBank/DDBJ databases">
        <authorList>
            <person name="Stam R."/>
        </authorList>
    </citation>
    <scope>NUCLEOTIDE SEQUENCE</scope>
    <source>
        <strain evidence="7">CS162</strain>
    </source>
</reference>
<dbReference type="GeneID" id="67011273"/>
<keyword evidence="2" id="KW-0597">Phosphoprotein</keyword>
<dbReference type="Gene3D" id="3.30.559.30">
    <property type="entry name" value="Nonribosomal peptide synthetase, condensation domain"/>
    <property type="match status" value="6"/>
</dbReference>
<feature type="domain" description="Carrier" evidence="6">
    <location>
        <begin position="2724"/>
        <end position="2803"/>
    </location>
</feature>
<comment type="similarity">
    <text evidence="4">Belongs to the NRP synthetase family.</text>
</comment>
<dbReference type="NCBIfam" id="TIGR01733">
    <property type="entry name" value="AA-adenyl-dom"/>
    <property type="match status" value="2"/>
</dbReference>
<dbReference type="RefSeq" id="XP_043174620.1">
    <property type="nucleotide sequence ID" value="XM_043318685.1"/>
</dbReference>
<dbReference type="PANTHER" id="PTHR45527:SF1">
    <property type="entry name" value="FATTY ACID SYNTHASE"/>
    <property type="match status" value="1"/>
</dbReference>
<dbReference type="Pfam" id="PF00550">
    <property type="entry name" value="PP-binding"/>
    <property type="match status" value="6"/>
</dbReference>
<dbReference type="OrthoDB" id="416786at2759"/>
<dbReference type="PANTHER" id="PTHR45527">
    <property type="entry name" value="NONRIBOSOMAL PEPTIDE SYNTHETASE"/>
    <property type="match status" value="1"/>
</dbReference>
<dbReference type="GO" id="GO:0016874">
    <property type="term" value="F:ligase activity"/>
    <property type="evidence" value="ECO:0007669"/>
    <property type="project" value="UniProtKB-KW"/>
</dbReference>
<dbReference type="CDD" id="cd19542">
    <property type="entry name" value="CT_NRPS-like"/>
    <property type="match status" value="1"/>
</dbReference>
<dbReference type="PROSITE" id="PS50075">
    <property type="entry name" value="CARRIER"/>
    <property type="match status" value="5"/>
</dbReference>
<evidence type="ECO:0000259" key="6">
    <source>
        <dbReference type="PROSITE" id="PS50075"/>
    </source>
</evidence>
<feature type="compositionally biased region" description="Polar residues" evidence="5">
    <location>
        <begin position="1647"/>
        <end position="1660"/>
    </location>
</feature>
<dbReference type="InterPro" id="IPR042099">
    <property type="entry name" value="ANL_N_sf"/>
</dbReference>
<dbReference type="InterPro" id="IPR010071">
    <property type="entry name" value="AA_adenyl_dom"/>
</dbReference>
<evidence type="ECO:0000313" key="8">
    <source>
        <dbReference type="Proteomes" id="UP000676310"/>
    </source>
</evidence>
<dbReference type="Gene3D" id="3.30.300.30">
    <property type="match status" value="5"/>
</dbReference>
<feature type="region of interest" description="Disordered" evidence="5">
    <location>
        <begin position="537"/>
        <end position="557"/>
    </location>
</feature>
<dbReference type="GO" id="GO:0031177">
    <property type="term" value="F:phosphopantetheine binding"/>
    <property type="evidence" value="ECO:0007669"/>
    <property type="project" value="InterPro"/>
</dbReference>
<evidence type="ECO:0000256" key="4">
    <source>
        <dbReference type="ARBA" id="ARBA00029454"/>
    </source>
</evidence>
<evidence type="ECO:0000256" key="3">
    <source>
        <dbReference type="ARBA" id="ARBA00022598"/>
    </source>
</evidence>
<dbReference type="Pfam" id="PF00668">
    <property type="entry name" value="Condensation"/>
    <property type="match status" value="6"/>
</dbReference>
<dbReference type="InterPro" id="IPR000873">
    <property type="entry name" value="AMP-dep_synth/lig_dom"/>
</dbReference>
<gene>
    <name evidence="7" type="ORF">ALTATR162_LOCUS11044</name>
</gene>
<keyword evidence="3" id="KW-0436">Ligase</keyword>
<dbReference type="EMBL" id="CAJRGZ010000030">
    <property type="protein sequence ID" value="CAG5184711.1"/>
    <property type="molecule type" value="Genomic_DNA"/>
</dbReference>
<dbReference type="CDD" id="cd05918">
    <property type="entry name" value="A_NRPS_SidN3_like"/>
    <property type="match status" value="3"/>
</dbReference>
<feature type="region of interest" description="Disordered" evidence="5">
    <location>
        <begin position="1646"/>
        <end position="1665"/>
    </location>
</feature>
<feature type="domain" description="Carrier" evidence="6">
    <location>
        <begin position="3561"/>
        <end position="3636"/>
    </location>
</feature>
<evidence type="ECO:0000313" key="7">
    <source>
        <dbReference type="EMBL" id="CAG5184711.1"/>
    </source>
</evidence>
<dbReference type="GO" id="GO:0043041">
    <property type="term" value="P:amino acid activation for nonribosomal peptide biosynthetic process"/>
    <property type="evidence" value="ECO:0007669"/>
    <property type="project" value="TreeGrafter"/>
</dbReference>
<dbReference type="GO" id="GO:0044550">
    <property type="term" value="P:secondary metabolite biosynthetic process"/>
    <property type="evidence" value="ECO:0007669"/>
    <property type="project" value="TreeGrafter"/>
</dbReference>
<keyword evidence="8" id="KW-1185">Reference proteome</keyword>
<name>A0A8J2ICD4_9PLEO</name>
<dbReference type="SUPFAM" id="SSF52777">
    <property type="entry name" value="CoA-dependent acyltransferases"/>
    <property type="match status" value="12"/>
</dbReference>
<dbReference type="InterPro" id="IPR001242">
    <property type="entry name" value="Condensation_dom"/>
</dbReference>
<dbReference type="InterPro" id="IPR020845">
    <property type="entry name" value="AMP-binding_CS"/>
</dbReference>
<dbReference type="InterPro" id="IPR020806">
    <property type="entry name" value="PKS_PP-bd"/>
</dbReference>
<dbReference type="NCBIfam" id="NF003417">
    <property type="entry name" value="PRK04813.1"/>
    <property type="match status" value="7"/>
</dbReference>
<dbReference type="PROSITE" id="PS00012">
    <property type="entry name" value="PHOSPHOPANTETHEINE"/>
    <property type="match status" value="2"/>
</dbReference>
<dbReference type="Gene3D" id="3.40.50.12780">
    <property type="entry name" value="N-terminal domain of ligase-like"/>
    <property type="match status" value="6"/>
</dbReference>
<evidence type="ECO:0000256" key="2">
    <source>
        <dbReference type="ARBA" id="ARBA00022553"/>
    </source>
</evidence>
<protein>
    <recommendedName>
        <fullName evidence="6">Carrier domain-containing protein</fullName>
    </recommendedName>
</protein>
<evidence type="ECO:0000256" key="1">
    <source>
        <dbReference type="ARBA" id="ARBA00022450"/>
    </source>
</evidence>
<dbReference type="Gene3D" id="3.30.559.10">
    <property type="entry name" value="Chloramphenicol acetyltransferase-like domain"/>
    <property type="match status" value="6"/>
</dbReference>
<feature type="compositionally biased region" description="Low complexity" evidence="5">
    <location>
        <begin position="548"/>
        <end position="557"/>
    </location>
</feature>
<comment type="caution">
    <text evidence="7">The sequence shown here is derived from an EMBL/GenBank/DDBJ whole genome shotgun (WGS) entry which is preliminary data.</text>
</comment>
<dbReference type="GO" id="GO:0005737">
    <property type="term" value="C:cytoplasm"/>
    <property type="evidence" value="ECO:0007669"/>
    <property type="project" value="TreeGrafter"/>
</dbReference>
<proteinExistence type="inferred from homology"/>
<dbReference type="InterPro" id="IPR023213">
    <property type="entry name" value="CAT-like_dom_sf"/>
</dbReference>
<dbReference type="InterPro" id="IPR009081">
    <property type="entry name" value="PP-bd_ACP"/>
</dbReference>
<dbReference type="SUPFAM" id="SSF47336">
    <property type="entry name" value="ACP-like"/>
    <property type="match status" value="6"/>
</dbReference>
<dbReference type="SMART" id="SM00823">
    <property type="entry name" value="PKS_PP"/>
    <property type="match status" value="3"/>
</dbReference>
<feature type="domain" description="Carrier" evidence="6">
    <location>
        <begin position="6097"/>
        <end position="6171"/>
    </location>
</feature>
<dbReference type="InterPro" id="IPR045851">
    <property type="entry name" value="AMP-bd_C_sf"/>
</dbReference>
<dbReference type="FunFam" id="3.30.300.30:FF:000015">
    <property type="entry name" value="Nonribosomal peptide synthase SidD"/>
    <property type="match status" value="4"/>
</dbReference>
<organism evidence="7 8">
    <name type="scientific">Alternaria atra</name>
    <dbReference type="NCBI Taxonomy" id="119953"/>
    <lineage>
        <taxon>Eukaryota</taxon>
        <taxon>Fungi</taxon>
        <taxon>Dikarya</taxon>
        <taxon>Ascomycota</taxon>
        <taxon>Pezizomycotina</taxon>
        <taxon>Dothideomycetes</taxon>
        <taxon>Pleosporomycetidae</taxon>
        <taxon>Pleosporales</taxon>
        <taxon>Pleosporineae</taxon>
        <taxon>Pleosporaceae</taxon>
        <taxon>Alternaria</taxon>
        <taxon>Alternaria sect. Ulocladioides</taxon>
    </lineage>
</organism>
<dbReference type="Gene3D" id="1.10.1200.10">
    <property type="entry name" value="ACP-like"/>
    <property type="match status" value="6"/>
</dbReference>
<dbReference type="CDD" id="cd19545">
    <property type="entry name" value="FUM14_C_NRPS-like"/>
    <property type="match status" value="2"/>
</dbReference>
<accession>A0A8J2ICD4</accession>
<dbReference type="PROSITE" id="PS00455">
    <property type="entry name" value="AMP_BINDING"/>
    <property type="match status" value="5"/>
</dbReference>
<dbReference type="InterPro" id="IPR006162">
    <property type="entry name" value="Ppantetheine_attach_site"/>
</dbReference>
<dbReference type="SUPFAM" id="SSF56801">
    <property type="entry name" value="Acetyl-CoA synthetase-like"/>
    <property type="match status" value="7"/>
</dbReference>
<keyword evidence="1" id="KW-0596">Phosphopantetheine</keyword>